<evidence type="ECO:0000313" key="2">
    <source>
        <dbReference type="Proteomes" id="UP001499979"/>
    </source>
</evidence>
<gene>
    <name evidence="1" type="ORF">GCM10009606_27130</name>
</gene>
<organism evidence="1 2">
    <name type="scientific">Nocardioides aquiterrae</name>
    <dbReference type="NCBI Taxonomy" id="203799"/>
    <lineage>
        <taxon>Bacteria</taxon>
        <taxon>Bacillati</taxon>
        <taxon>Actinomycetota</taxon>
        <taxon>Actinomycetes</taxon>
        <taxon>Propionibacteriales</taxon>
        <taxon>Nocardioidaceae</taxon>
        <taxon>Nocardioides</taxon>
    </lineage>
</organism>
<comment type="caution">
    <text evidence="1">The sequence shown here is derived from an EMBL/GenBank/DDBJ whole genome shotgun (WGS) entry which is preliminary data.</text>
</comment>
<evidence type="ECO:0008006" key="3">
    <source>
        <dbReference type="Google" id="ProtNLM"/>
    </source>
</evidence>
<name>A0ABP4EYH5_9ACTN</name>
<keyword evidence="2" id="KW-1185">Reference proteome</keyword>
<protein>
    <recommendedName>
        <fullName evidence="3">SRPBCC family protein</fullName>
    </recommendedName>
</protein>
<evidence type="ECO:0000313" key="1">
    <source>
        <dbReference type="EMBL" id="GAA1146813.1"/>
    </source>
</evidence>
<proteinExistence type="predicted"/>
<sequence length="210" mass="23940">MAAIGFAVVYHRGRTYGATRAERQAPMPGDDLVDSPQVVATHAATLPAPPNRVWPWLTQVGWHRGGWYTPRWVDVLLFPDNWPSADRLLPDTGLAVGDTIPDGLPESRCFFVVRELEAPRRMVLESTTHLPLGWRERRRARLHWTWSFVLEPVDHGRRTRLVFRWRARTAPWWITAGAHLLIVPADLVMSRGMLRGLRRRVAAAPSPSPR</sequence>
<dbReference type="Proteomes" id="UP001499979">
    <property type="component" value="Unassembled WGS sequence"/>
</dbReference>
<accession>A0ABP4EYH5</accession>
<dbReference type="SUPFAM" id="SSF55961">
    <property type="entry name" value="Bet v1-like"/>
    <property type="match status" value="1"/>
</dbReference>
<reference evidence="2" key="1">
    <citation type="journal article" date="2019" name="Int. J. Syst. Evol. Microbiol.">
        <title>The Global Catalogue of Microorganisms (GCM) 10K type strain sequencing project: providing services to taxonomists for standard genome sequencing and annotation.</title>
        <authorList>
            <consortium name="The Broad Institute Genomics Platform"/>
            <consortium name="The Broad Institute Genome Sequencing Center for Infectious Disease"/>
            <person name="Wu L."/>
            <person name="Ma J."/>
        </authorList>
    </citation>
    <scope>NUCLEOTIDE SEQUENCE [LARGE SCALE GENOMIC DNA]</scope>
    <source>
        <strain evidence="2">JCM 11813</strain>
    </source>
</reference>
<dbReference type="EMBL" id="BAAAJE010000014">
    <property type="protein sequence ID" value="GAA1146813.1"/>
    <property type="molecule type" value="Genomic_DNA"/>
</dbReference>